<evidence type="ECO:0000313" key="3">
    <source>
        <dbReference type="EMBL" id="QQR31572.1"/>
    </source>
</evidence>
<dbReference type="Pfam" id="PF05257">
    <property type="entry name" value="CHAP"/>
    <property type="match status" value="1"/>
</dbReference>
<evidence type="ECO:0000313" key="5">
    <source>
        <dbReference type="Proteomes" id="UP000596035"/>
    </source>
</evidence>
<dbReference type="EMBL" id="CP065321">
    <property type="protein sequence ID" value="QQR31572.1"/>
    <property type="molecule type" value="Genomic_DNA"/>
</dbReference>
<dbReference type="EMBL" id="CP021422">
    <property type="protein sequence ID" value="ASB42292.1"/>
    <property type="molecule type" value="Genomic_DNA"/>
</dbReference>
<feature type="domain" description="Peptidase C51" evidence="1">
    <location>
        <begin position="48"/>
        <end position="139"/>
    </location>
</feature>
<dbReference type="KEGG" id="amur:ADH66_17510"/>
<dbReference type="Proteomes" id="UP000596035">
    <property type="component" value="Chromosome"/>
</dbReference>
<gene>
    <name evidence="2" type="ORF">ADH66_17510</name>
    <name evidence="3" type="ORF">I5Q82_07910</name>
</gene>
<evidence type="ECO:0000259" key="1">
    <source>
        <dbReference type="Pfam" id="PF05257"/>
    </source>
</evidence>
<sequence>MSNKAKLAETARAEAQRTWHGAVVGLKSNLQPIIEPFPGWRKKEAESLWCAAFVYYCCIAAGYRFPVRPKECASCNLAGCVAWEEWAKKDPRIGWLPSSCLPQPGDIVIFDRVFENKPHDHMGIVIEVRENSLLTAEGNLGNVSGLVERPRDKHIRGYLSLPDGFDYGGEP</sequence>
<dbReference type="InterPro" id="IPR007921">
    <property type="entry name" value="CHAP_dom"/>
</dbReference>
<reference evidence="4" key="2">
    <citation type="submission" date="2017-05" db="EMBL/GenBank/DDBJ databases">
        <title>Improved OligoMM genomes.</title>
        <authorList>
            <person name="Garzetti D."/>
        </authorList>
    </citation>
    <scope>NUCLEOTIDE SEQUENCE [LARGE SCALE GENOMIC DNA]</scope>
    <source>
        <strain evidence="4">KB18</strain>
    </source>
</reference>
<dbReference type="Proteomes" id="UP000196710">
    <property type="component" value="Chromosome"/>
</dbReference>
<reference evidence="3 5" key="3">
    <citation type="submission" date="2020-11" db="EMBL/GenBank/DDBJ databases">
        <title>Closed and high quality bacterial genomes of the OMM12 community.</title>
        <authorList>
            <person name="Marbouty M."/>
            <person name="Lamy-Besnier Q."/>
            <person name="Debarbieux L."/>
            <person name="Koszul R."/>
        </authorList>
    </citation>
    <scope>NUCLEOTIDE SEQUENCE [LARGE SCALE GENOMIC DNA]</scope>
    <source>
        <strain evidence="3 5">KB18</strain>
    </source>
</reference>
<dbReference type="AlphaFoldDB" id="A0A1Z2XV27"/>
<protein>
    <submittedName>
        <fullName evidence="3">CHAP domain-containing protein</fullName>
    </submittedName>
</protein>
<accession>A0A1Z2XV27</accession>
<evidence type="ECO:0000313" key="2">
    <source>
        <dbReference type="EMBL" id="ASB42292.1"/>
    </source>
</evidence>
<name>A0A1Z2XV27_9FIRM</name>
<reference evidence="2" key="1">
    <citation type="journal article" date="2017" name="Genome Announc.">
        <title>High-Quality Whole-Genome Sequences of the Oligo-Mouse-Microbiota Bacterial Community.</title>
        <authorList>
            <person name="Garzetti D."/>
            <person name="Brugiroux S."/>
            <person name="Bunk B."/>
            <person name="Pukall R."/>
            <person name="McCoy K.D."/>
            <person name="Macpherson A.J."/>
            <person name="Stecher B."/>
        </authorList>
    </citation>
    <scope>NUCLEOTIDE SEQUENCE</scope>
    <source>
        <strain evidence="2">KB18</strain>
    </source>
</reference>
<dbReference type="InterPro" id="IPR038765">
    <property type="entry name" value="Papain-like_cys_pep_sf"/>
</dbReference>
<organism evidence="3 5">
    <name type="scientific">Acutalibacter muris</name>
    <dbReference type="NCBI Taxonomy" id="1796620"/>
    <lineage>
        <taxon>Bacteria</taxon>
        <taxon>Bacillati</taxon>
        <taxon>Bacillota</taxon>
        <taxon>Clostridia</taxon>
        <taxon>Eubacteriales</taxon>
        <taxon>Acutalibacteraceae</taxon>
        <taxon>Acutalibacter</taxon>
    </lineage>
</organism>
<keyword evidence="4" id="KW-1185">Reference proteome</keyword>
<dbReference type="Gene3D" id="3.90.1720.10">
    <property type="entry name" value="endopeptidase domain like (from Nostoc punctiforme)"/>
    <property type="match status" value="1"/>
</dbReference>
<evidence type="ECO:0000313" key="4">
    <source>
        <dbReference type="Proteomes" id="UP000196710"/>
    </source>
</evidence>
<dbReference type="SUPFAM" id="SSF54001">
    <property type="entry name" value="Cysteine proteinases"/>
    <property type="match status" value="1"/>
</dbReference>
<proteinExistence type="predicted"/>
<dbReference type="RefSeq" id="WP_066538169.1">
    <property type="nucleotide sequence ID" value="NZ_CAJTCQ010000001.1"/>
</dbReference>